<evidence type="ECO:0000313" key="2">
    <source>
        <dbReference type="Proteomes" id="UP000215223"/>
    </source>
</evidence>
<keyword evidence="1" id="KW-0378">Hydrolase</keyword>
<gene>
    <name evidence="1" type="ORF">CFP71_21325</name>
</gene>
<organism evidence="1 2">
    <name type="scientific">Amycolatopsis thailandensis</name>
    <dbReference type="NCBI Taxonomy" id="589330"/>
    <lineage>
        <taxon>Bacteria</taxon>
        <taxon>Bacillati</taxon>
        <taxon>Actinomycetota</taxon>
        <taxon>Actinomycetes</taxon>
        <taxon>Pseudonocardiales</taxon>
        <taxon>Pseudonocardiaceae</taxon>
        <taxon>Amycolatopsis</taxon>
    </lineage>
</organism>
<keyword evidence="2" id="KW-1185">Reference proteome</keyword>
<dbReference type="InterPro" id="IPR026325">
    <property type="entry name" value="DUF932"/>
</dbReference>
<dbReference type="NCBIfam" id="TIGR03299">
    <property type="entry name" value="LGT_TIGR03299"/>
    <property type="match status" value="1"/>
</dbReference>
<name>A0A229S4D0_9PSEU</name>
<comment type="caution">
    <text evidence="1">The sequence shown here is derived from an EMBL/GenBank/DDBJ whole genome shotgun (WGS) entry which is preliminary data.</text>
</comment>
<dbReference type="EMBL" id="NMQT01000073">
    <property type="protein sequence ID" value="OXM53756.1"/>
    <property type="molecule type" value="Genomic_DNA"/>
</dbReference>
<reference evidence="1 2" key="1">
    <citation type="submission" date="2017-07" db="EMBL/GenBank/DDBJ databases">
        <title>Amycolatopsis thailandensis Genome sequencing and assembly.</title>
        <authorList>
            <person name="Kaur N."/>
            <person name="Mayilraj S."/>
        </authorList>
    </citation>
    <scope>NUCLEOTIDE SEQUENCE [LARGE SCALE GENOMIC DNA]</scope>
    <source>
        <strain evidence="1 2">JCM 16380</strain>
    </source>
</reference>
<dbReference type="Pfam" id="PF06067">
    <property type="entry name" value="DUF932"/>
    <property type="match status" value="1"/>
</dbReference>
<dbReference type="RefSeq" id="WP_093935626.1">
    <property type="nucleotide sequence ID" value="NZ_NMQT01000073.1"/>
</dbReference>
<sequence>MAHELELFADGSTAFAAAREPGWHRLGTVAPGPMTAQEVLDLAQLSNWNIRKSLGLTAVVPGEKCQECNRKIGAKHTQKCPVPQEPDRGSDDLVVSEEDTAQLLPVDGWVSTYRTTPVTGELQNLGIVSGEYPIIQPEEFAEFMQTIVDTSGAVFDTGGSLRNGRDIFLTMQLPQAVTIGGVDEIGLFMAGFNNYSGQGKLKVVTTPVRVVCANTERAALRNFRSEYTFRHSKGLQGRIAEAREALKINFEWTEVFKAEAESMINTKMSADTFGDLIKAVWPEKFSKPLDDWKKPEHDHWDSLNGLFKNADTQENIRGTVWAGYNSITEYLDWEIPVPGVGTDAAELARADRAFLGQYNKLKHLAFSKSLDIVAAK</sequence>
<evidence type="ECO:0000313" key="1">
    <source>
        <dbReference type="EMBL" id="OXM53756.1"/>
    </source>
</evidence>
<dbReference type="OrthoDB" id="576140at2"/>
<accession>A0A229S4D0</accession>
<dbReference type="GO" id="GO:0016787">
    <property type="term" value="F:hydrolase activity"/>
    <property type="evidence" value="ECO:0007669"/>
    <property type="project" value="UniProtKB-KW"/>
</dbReference>
<proteinExistence type="predicted"/>
<dbReference type="Proteomes" id="UP000215223">
    <property type="component" value="Unassembled WGS sequence"/>
</dbReference>
<dbReference type="AlphaFoldDB" id="A0A229S4D0"/>
<dbReference type="InterPro" id="IPR017686">
    <property type="entry name" value="Phg/plasmid-like_prot"/>
</dbReference>
<protein>
    <submittedName>
        <fullName evidence="1">Alpha/beta hydrolase</fullName>
    </submittedName>
</protein>